<dbReference type="CDD" id="cd06261">
    <property type="entry name" value="TM_PBP2"/>
    <property type="match status" value="1"/>
</dbReference>
<dbReference type="SUPFAM" id="SSF161098">
    <property type="entry name" value="MetI-like"/>
    <property type="match status" value="1"/>
</dbReference>
<evidence type="ECO:0000256" key="3">
    <source>
        <dbReference type="ARBA" id="ARBA00022475"/>
    </source>
</evidence>
<dbReference type="InterPro" id="IPR000515">
    <property type="entry name" value="MetI-like"/>
</dbReference>
<name>A0A223HW44_THETR</name>
<feature type="transmembrane region" description="Helical" evidence="7">
    <location>
        <begin position="104"/>
        <end position="125"/>
    </location>
</feature>
<evidence type="ECO:0000256" key="4">
    <source>
        <dbReference type="ARBA" id="ARBA00022692"/>
    </source>
</evidence>
<dbReference type="Pfam" id="PF00528">
    <property type="entry name" value="BPD_transp_1"/>
    <property type="match status" value="1"/>
</dbReference>
<evidence type="ECO:0000256" key="5">
    <source>
        <dbReference type="ARBA" id="ARBA00022989"/>
    </source>
</evidence>
<feature type="transmembrane region" description="Helical" evidence="7">
    <location>
        <begin position="259"/>
        <end position="283"/>
    </location>
</feature>
<organism evidence="9 10">
    <name type="scientific">Thermoanaerobacterium thermosaccharolyticum</name>
    <name type="common">Clostridium thermosaccharolyticum</name>
    <dbReference type="NCBI Taxonomy" id="1517"/>
    <lineage>
        <taxon>Bacteria</taxon>
        <taxon>Bacillati</taxon>
        <taxon>Bacillota</taxon>
        <taxon>Clostridia</taxon>
        <taxon>Thermoanaerobacterales</taxon>
        <taxon>Thermoanaerobacteraceae</taxon>
        <taxon>Thermoanaerobacterium</taxon>
    </lineage>
</organism>
<evidence type="ECO:0000256" key="2">
    <source>
        <dbReference type="ARBA" id="ARBA00022448"/>
    </source>
</evidence>
<feature type="transmembrane region" description="Helical" evidence="7">
    <location>
        <begin position="153"/>
        <end position="176"/>
    </location>
</feature>
<dbReference type="EMBL" id="CP016893">
    <property type="protein sequence ID" value="AST56515.1"/>
    <property type="molecule type" value="Genomic_DNA"/>
</dbReference>
<evidence type="ECO:0000256" key="1">
    <source>
        <dbReference type="ARBA" id="ARBA00004651"/>
    </source>
</evidence>
<dbReference type="Gene3D" id="1.10.3720.10">
    <property type="entry name" value="MetI-like"/>
    <property type="match status" value="1"/>
</dbReference>
<gene>
    <name evidence="9" type="ORF">Thert_00294</name>
</gene>
<dbReference type="GO" id="GO:0005886">
    <property type="term" value="C:plasma membrane"/>
    <property type="evidence" value="ECO:0007669"/>
    <property type="project" value="UniProtKB-SubCell"/>
</dbReference>
<comment type="subcellular location">
    <subcellularLocation>
        <location evidence="1 7">Cell membrane</location>
        <topology evidence="1 7">Multi-pass membrane protein</topology>
    </subcellularLocation>
</comment>
<reference evidence="9 10" key="1">
    <citation type="submission" date="2016-08" db="EMBL/GenBank/DDBJ databases">
        <title>A novel genetic cassette of butanologenic Thermoanaerobacterium thermosaccharolyticum that directly convert cellulose to butanol.</title>
        <authorList>
            <person name="Li T."/>
            <person name="He J."/>
        </authorList>
    </citation>
    <scope>NUCLEOTIDE SEQUENCE [LARGE SCALE GENOMIC DNA]</scope>
    <source>
        <strain evidence="9 10">TG57</strain>
    </source>
</reference>
<dbReference type="Proteomes" id="UP000214975">
    <property type="component" value="Chromosome"/>
</dbReference>
<keyword evidence="5 7" id="KW-1133">Transmembrane helix</keyword>
<evidence type="ECO:0000256" key="7">
    <source>
        <dbReference type="RuleBase" id="RU363032"/>
    </source>
</evidence>
<dbReference type="RefSeq" id="WP_094396749.1">
    <property type="nucleotide sequence ID" value="NZ_CP016893.1"/>
</dbReference>
<dbReference type="GO" id="GO:0055085">
    <property type="term" value="P:transmembrane transport"/>
    <property type="evidence" value="ECO:0007669"/>
    <property type="project" value="InterPro"/>
</dbReference>
<keyword evidence="2 7" id="KW-0813">Transport</keyword>
<proteinExistence type="inferred from homology"/>
<keyword evidence="6 7" id="KW-0472">Membrane</keyword>
<accession>A0A223HW44</accession>
<feature type="domain" description="ABC transmembrane type-1" evidence="8">
    <location>
        <begin position="67"/>
        <end position="280"/>
    </location>
</feature>
<dbReference type="SUPFAM" id="SSF160964">
    <property type="entry name" value="MalF N-terminal region-like"/>
    <property type="match status" value="1"/>
</dbReference>
<dbReference type="InterPro" id="IPR051393">
    <property type="entry name" value="ABC_transporter_permease"/>
</dbReference>
<evidence type="ECO:0000313" key="9">
    <source>
        <dbReference type="EMBL" id="AST56515.1"/>
    </source>
</evidence>
<feature type="transmembrane region" description="Helical" evidence="7">
    <location>
        <begin position="9"/>
        <end position="31"/>
    </location>
</feature>
<dbReference type="PROSITE" id="PS50928">
    <property type="entry name" value="ABC_TM1"/>
    <property type="match status" value="1"/>
</dbReference>
<evidence type="ECO:0000313" key="10">
    <source>
        <dbReference type="Proteomes" id="UP000214975"/>
    </source>
</evidence>
<dbReference type="PANTHER" id="PTHR30193:SF44">
    <property type="entry name" value="LACTOSE TRANSPORT SYSTEM PERMEASE PROTEIN LACF"/>
    <property type="match status" value="1"/>
</dbReference>
<evidence type="ECO:0000259" key="8">
    <source>
        <dbReference type="PROSITE" id="PS50928"/>
    </source>
</evidence>
<dbReference type="InterPro" id="IPR035906">
    <property type="entry name" value="MetI-like_sf"/>
</dbReference>
<sequence>MENKLKKSLIAYLFILPAMIFLVIFVFYPIVASIPLAFYDYSVVGQSKFVGLANFSRAIHDHEFWVSVENSILFVGVVPPLQLLSILLAIFVNRKIKGISFFRVLYYIPVVTSMVAVSITWGWIFDPQGLLNSFMISHGIFSKPISFLNDPRFALLSLMFITLWQGLGYYMMIYLAGLQSIPKELEESAYVDGATRTQALYKITIPLLKPYIWLCTFMSILSAVRVFDVVYVLTNGGPGDATMVTSVYQFQKAFTDFNFGYASAIGLLVAILTTALSILVFIYGGRKGGMSYY</sequence>
<evidence type="ECO:0000256" key="6">
    <source>
        <dbReference type="ARBA" id="ARBA00023136"/>
    </source>
</evidence>
<keyword evidence="3" id="KW-1003">Cell membrane</keyword>
<dbReference type="AlphaFoldDB" id="A0A223HW44"/>
<comment type="similarity">
    <text evidence="7">Belongs to the binding-protein-dependent transport system permease family.</text>
</comment>
<protein>
    <submittedName>
        <fullName evidence="9">Lactose ABC transporter permease</fullName>
    </submittedName>
</protein>
<dbReference type="PANTHER" id="PTHR30193">
    <property type="entry name" value="ABC TRANSPORTER PERMEASE PROTEIN"/>
    <property type="match status" value="1"/>
</dbReference>
<feature type="transmembrane region" description="Helical" evidence="7">
    <location>
        <begin position="72"/>
        <end position="92"/>
    </location>
</feature>
<keyword evidence="4 7" id="KW-0812">Transmembrane</keyword>